<accession>A0A7Y8DUI5</accession>
<dbReference type="EMBL" id="JACAQK010000021">
    <property type="protein sequence ID" value="NWD39319.1"/>
    <property type="molecule type" value="Genomic_DNA"/>
</dbReference>
<comment type="caution">
    <text evidence="2">The sequence shown here is derived from an EMBL/GenBank/DDBJ whole genome shotgun (WGS) entry which is preliminary data.</text>
</comment>
<protein>
    <submittedName>
        <fullName evidence="2">P1 family peptidase</fullName>
    </submittedName>
</protein>
<dbReference type="SUPFAM" id="SSF56266">
    <property type="entry name" value="DmpA/ArgJ-like"/>
    <property type="match status" value="1"/>
</dbReference>
<proteinExistence type="inferred from homology"/>
<evidence type="ECO:0000313" key="3">
    <source>
        <dbReference type="Proteomes" id="UP000549134"/>
    </source>
</evidence>
<dbReference type="CDD" id="cd02252">
    <property type="entry name" value="nylC_like"/>
    <property type="match status" value="1"/>
</dbReference>
<comment type="similarity">
    <text evidence="1">Belongs to the peptidase S58 family.</text>
</comment>
<dbReference type="Proteomes" id="UP000549134">
    <property type="component" value="Unassembled WGS sequence"/>
</dbReference>
<dbReference type="InterPro" id="IPR016117">
    <property type="entry name" value="ArgJ-like_dom_sf"/>
</dbReference>
<dbReference type="InterPro" id="IPR005321">
    <property type="entry name" value="Peptidase_S58_DmpA"/>
</dbReference>
<name>A0A7Y8DUI5_PSETO</name>
<sequence>MPRPGPRNALTDIPGLTVGHATDLHADTGVTVIRPDGFWTASIDIRGGGPGGRETAALEPENMVGQLHALVFSGGSVFGLGAADGVAAKLSQDDVGLHLKPGAPAIPIVPAAVLHDLANGGDKAWGLEPPYRRLGFEALANAGEDFELGSVGAGRGAMAGVLKGGLGTASLDLGDGLIVAALVVANPIGSVYMPDGKTFWAWPWEVAREFGGHRPVDVMDCSDPMPELSRLDSMGRLQAGANTTLVVVASTARLSVAECKRVAIMAQDGIARAVRPAHLPFDGDTVFALASVGVALTDGPRRQVEIGRIGSAAADCVARAIARGVFAARGV</sequence>
<dbReference type="Gene3D" id="3.60.70.12">
    <property type="entry name" value="L-amino peptidase D-ALA esterase/amidase"/>
    <property type="match status" value="1"/>
</dbReference>
<dbReference type="Pfam" id="PF03576">
    <property type="entry name" value="Peptidase_S58"/>
    <property type="match status" value="1"/>
</dbReference>
<dbReference type="GO" id="GO:0004177">
    <property type="term" value="F:aminopeptidase activity"/>
    <property type="evidence" value="ECO:0007669"/>
    <property type="project" value="TreeGrafter"/>
</dbReference>
<dbReference type="RefSeq" id="WP_177007834.1">
    <property type="nucleotide sequence ID" value="NZ_JACAQH010000006.1"/>
</dbReference>
<gene>
    <name evidence="2" type="ORF">HX787_26015</name>
</gene>
<organism evidence="2 3">
    <name type="scientific">Pseudomonas tolaasii</name>
    <dbReference type="NCBI Taxonomy" id="29442"/>
    <lineage>
        <taxon>Bacteria</taxon>
        <taxon>Pseudomonadati</taxon>
        <taxon>Pseudomonadota</taxon>
        <taxon>Gammaproteobacteria</taxon>
        <taxon>Pseudomonadales</taxon>
        <taxon>Pseudomonadaceae</taxon>
        <taxon>Pseudomonas</taxon>
    </lineage>
</organism>
<dbReference type="PANTHER" id="PTHR36512">
    <property type="entry name" value="D-AMINOPEPTIDASE"/>
    <property type="match status" value="1"/>
</dbReference>
<dbReference type="PANTHER" id="PTHR36512:SF3">
    <property type="entry name" value="BLR5678 PROTEIN"/>
    <property type="match status" value="1"/>
</dbReference>
<evidence type="ECO:0000313" key="2">
    <source>
        <dbReference type="EMBL" id="NWD39319.1"/>
    </source>
</evidence>
<reference evidence="2 3" key="1">
    <citation type="submission" date="2020-04" db="EMBL/GenBank/DDBJ databases">
        <title>Molecular characterization of pseudomonads from Agaricus bisporus reveal novel blotch 2 pathogens in Western Europe.</title>
        <authorList>
            <person name="Taparia T."/>
            <person name="Krijger M."/>
            <person name="Haynes E."/>
            <person name="Elpinstone J.G."/>
            <person name="Noble R."/>
            <person name="Van Der Wolf J."/>
        </authorList>
    </citation>
    <scope>NUCLEOTIDE SEQUENCE [LARGE SCALE GENOMIC DNA]</scope>
    <source>
        <strain evidence="2 3">IPO3746</strain>
    </source>
</reference>
<evidence type="ECO:0000256" key="1">
    <source>
        <dbReference type="ARBA" id="ARBA00007068"/>
    </source>
</evidence>
<dbReference type="AlphaFoldDB" id="A0A7Y8DUI5"/>